<dbReference type="AlphaFoldDB" id="A0A1F6MBG5"/>
<keyword evidence="1" id="KW-0378">Hydrolase</keyword>
<evidence type="ECO:0000256" key="1">
    <source>
        <dbReference type="ARBA" id="ARBA00022801"/>
    </source>
</evidence>
<evidence type="ECO:0000313" key="6">
    <source>
        <dbReference type="Proteomes" id="UP000176413"/>
    </source>
</evidence>
<evidence type="ECO:0000256" key="2">
    <source>
        <dbReference type="ARBA" id="ARBA00023277"/>
    </source>
</evidence>
<evidence type="ECO:0000313" key="5">
    <source>
        <dbReference type="EMBL" id="OGH68955.1"/>
    </source>
</evidence>
<dbReference type="Proteomes" id="UP000176413">
    <property type="component" value="Unassembled WGS sequence"/>
</dbReference>
<name>A0A1F6MBG5_9BACT</name>
<dbReference type="GO" id="GO:0004553">
    <property type="term" value="F:hydrolase activity, hydrolyzing O-glycosyl compounds"/>
    <property type="evidence" value="ECO:0007669"/>
    <property type="project" value="InterPro"/>
</dbReference>
<dbReference type="GO" id="GO:0000272">
    <property type="term" value="P:polysaccharide catabolic process"/>
    <property type="evidence" value="ECO:0007669"/>
    <property type="project" value="UniProtKB-KW"/>
</dbReference>
<organism evidence="5 6">
    <name type="scientific">Candidatus Magasanikbacteria bacterium RIFCSPHIGHO2_02_FULL_45_10</name>
    <dbReference type="NCBI Taxonomy" id="1798679"/>
    <lineage>
        <taxon>Bacteria</taxon>
        <taxon>Candidatus Magasanikiibacteriota</taxon>
    </lineage>
</organism>
<protein>
    <recommendedName>
        <fullName evidence="4">GH10 domain-containing protein</fullName>
    </recommendedName>
</protein>
<dbReference type="EMBL" id="MFQA01000023">
    <property type="protein sequence ID" value="OGH68955.1"/>
    <property type="molecule type" value="Genomic_DNA"/>
</dbReference>
<evidence type="ECO:0000256" key="3">
    <source>
        <dbReference type="ARBA" id="ARBA00023326"/>
    </source>
</evidence>
<feature type="domain" description="GH10" evidence="4">
    <location>
        <begin position="66"/>
        <end position="155"/>
    </location>
</feature>
<comment type="caution">
    <text evidence="5">The sequence shown here is derived from an EMBL/GenBank/DDBJ whole genome shotgun (WGS) entry which is preliminary data.</text>
</comment>
<dbReference type="SUPFAM" id="SSF51445">
    <property type="entry name" value="(Trans)glycosidases"/>
    <property type="match status" value="1"/>
</dbReference>
<reference evidence="5 6" key="1">
    <citation type="journal article" date="2016" name="Nat. Commun.">
        <title>Thousands of microbial genomes shed light on interconnected biogeochemical processes in an aquifer system.</title>
        <authorList>
            <person name="Anantharaman K."/>
            <person name="Brown C.T."/>
            <person name="Hug L.A."/>
            <person name="Sharon I."/>
            <person name="Castelle C.J."/>
            <person name="Probst A.J."/>
            <person name="Thomas B.C."/>
            <person name="Singh A."/>
            <person name="Wilkins M.J."/>
            <person name="Karaoz U."/>
            <person name="Brodie E.L."/>
            <person name="Williams K.H."/>
            <person name="Hubbard S.S."/>
            <person name="Banfield J.F."/>
        </authorList>
    </citation>
    <scope>NUCLEOTIDE SEQUENCE [LARGE SCALE GENOMIC DNA]</scope>
</reference>
<evidence type="ECO:0000259" key="4">
    <source>
        <dbReference type="Pfam" id="PF00331"/>
    </source>
</evidence>
<proteinExistence type="predicted"/>
<gene>
    <name evidence="5" type="ORF">A3D53_01380</name>
</gene>
<keyword evidence="2" id="KW-0119">Carbohydrate metabolism</keyword>
<dbReference type="Gene3D" id="3.20.20.80">
    <property type="entry name" value="Glycosidases"/>
    <property type="match status" value="1"/>
</dbReference>
<accession>A0A1F6MBG5</accession>
<sequence>MVIFIGIVFFLAAAYTSLFFFNFKGTPIYGVSFDPEYASYLLPNAGEGFLAVINDWNFKYIRLPAHWDQVEKTRGKYDFSDIDWYVDRAGDNDVKVMLALGQKTPRWPECHIPVWAKDLPHSVYREELKRYISATVEHYKNHPALEFWQVENEPFLGFGSCRPMTVAEAKEEIELVKRLDPRHKTILSDSGELSLWGKSANVADLFGTTVYRKVWNKYVGVWSYKFLPASFYRFKLWLADRAPVEAFIIELQAEPWIAKHINESTPEELLSFVDRAVIQNNISYAQKIGLPRVYLWGAEWWYWLKLKGHNEIPDYIATLNRVP</sequence>
<dbReference type="InterPro" id="IPR017853">
    <property type="entry name" value="GH"/>
</dbReference>
<keyword evidence="3" id="KW-0624">Polysaccharide degradation</keyword>
<dbReference type="Pfam" id="PF00331">
    <property type="entry name" value="Glyco_hydro_10"/>
    <property type="match status" value="1"/>
</dbReference>
<dbReference type="InterPro" id="IPR001000">
    <property type="entry name" value="GH10_dom"/>
</dbReference>